<dbReference type="Ensembl" id="ENSAZOT00000027778.1">
    <property type="protein sequence ID" value="ENSAZOP00000025900.1"/>
    <property type="gene ID" value="ENSAZOG00000016573.1"/>
</dbReference>
<dbReference type="Gene3D" id="3.30.230.70">
    <property type="entry name" value="GHMP Kinase, N-terminal domain"/>
    <property type="match status" value="1"/>
</dbReference>
<dbReference type="Proteomes" id="UP000694549">
    <property type="component" value="Unplaced"/>
</dbReference>
<dbReference type="AlphaFoldDB" id="A0A8B9ZYP4"/>
<dbReference type="GO" id="GO:0071038">
    <property type="term" value="P:TRAMP-dependent tRNA surveillance pathway"/>
    <property type="evidence" value="ECO:0007669"/>
    <property type="project" value="TreeGrafter"/>
</dbReference>
<dbReference type="InterPro" id="IPR050590">
    <property type="entry name" value="Exosome_comp_Rrp42_subfam"/>
</dbReference>
<dbReference type="GO" id="GO:0000177">
    <property type="term" value="C:cytoplasmic exosome (RNase complex)"/>
    <property type="evidence" value="ECO:0007669"/>
    <property type="project" value="TreeGrafter"/>
</dbReference>
<organism evidence="6 7">
    <name type="scientific">Anas zonorhyncha</name>
    <name type="common">Eastern spot-billed duck</name>
    <dbReference type="NCBI Taxonomy" id="75864"/>
    <lineage>
        <taxon>Eukaryota</taxon>
        <taxon>Metazoa</taxon>
        <taxon>Chordata</taxon>
        <taxon>Craniata</taxon>
        <taxon>Vertebrata</taxon>
        <taxon>Euteleostomi</taxon>
        <taxon>Archelosauria</taxon>
        <taxon>Archosauria</taxon>
        <taxon>Dinosauria</taxon>
        <taxon>Saurischia</taxon>
        <taxon>Theropoda</taxon>
        <taxon>Coelurosauria</taxon>
        <taxon>Aves</taxon>
        <taxon>Neognathae</taxon>
        <taxon>Galloanserae</taxon>
        <taxon>Anseriformes</taxon>
        <taxon>Anatidae</taxon>
        <taxon>Anatinae</taxon>
        <taxon>Anas</taxon>
    </lineage>
</organism>
<dbReference type="GO" id="GO:0000176">
    <property type="term" value="C:nuclear exosome (RNase complex)"/>
    <property type="evidence" value="ECO:0007669"/>
    <property type="project" value="TreeGrafter"/>
</dbReference>
<dbReference type="GO" id="GO:0035925">
    <property type="term" value="F:mRNA 3'-UTR AU-rich region binding"/>
    <property type="evidence" value="ECO:0007669"/>
    <property type="project" value="TreeGrafter"/>
</dbReference>
<dbReference type="InterPro" id="IPR015847">
    <property type="entry name" value="ExoRNase_PH_dom2"/>
</dbReference>
<keyword evidence="4" id="KW-0698">rRNA processing</keyword>
<dbReference type="GO" id="GO:0000467">
    <property type="term" value="P:exonucleolytic trimming to generate mature 3'-end of 5.8S rRNA from tricistronic rRNA transcript (SSU-rRNA, 5.8S rRNA, LSU-rRNA)"/>
    <property type="evidence" value="ECO:0007669"/>
    <property type="project" value="TreeGrafter"/>
</dbReference>
<dbReference type="GO" id="GO:0016075">
    <property type="term" value="P:rRNA catabolic process"/>
    <property type="evidence" value="ECO:0007669"/>
    <property type="project" value="TreeGrafter"/>
</dbReference>
<evidence type="ECO:0000256" key="4">
    <source>
        <dbReference type="ARBA" id="ARBA00022552"/>
    </source>
</evidence>
<evidence type="ECO:0000259" key="5">
    <source>
        <dbReference type="Pfam" id="PF03725"/>
    </source>
</evidence>
<dbReference type="GO" id="GO:0071035">
    <property type="term" value="P:nuclear polyadenylation-dependent rRNA catabolic process"/>
    <property type="evidence" value="ECO:0007669"/>
    <property type="project" value="TreeGrafter"/>
</dbReference>
<dbReference type="Pfam" id="PF03725">
    <property type="entry name" value="RNase_PH_C"/>
    <property type="match status" value="1"/>
</dbReference>
<dbReference type="GO" id="GO:0005730">
    <property type="term" value="C:nucleolus"/>
    <property type="evidence" value="ECO:0007669"/>
    <property type="project" value="UniProtKB-SubCell"/>
</dbReference>
<protein>
    <recommendedName>
        <fullName evidence="5">Exoribonuclease phosphorolytic domain-containing protein</fullName>
    </recommendedName>
</protein>
<dbReference type="SUPFAM" id="SSF55666">
    <property type="entry name" value="Ribonuclease PH domain 2-like"/>
    <property type="match status" value="1"/>
</dbReference>
<reference evidence="6" key="2">
    <citation type="submission" date="2025-09" db="UniProtKB">
        <authorList>
            <consortium name="Ensembl"/>
        </authorList>
    </citation>
    <scope>IDENTIFICATION</scope>
</reference>
<feature type="domain" description="Exoribonuclease phosphorolytic" evidence="5">
    <location>
        <begin position="91"/>
        <end position="143"/>
    </location>
</feature>
<accession>A0A8B9ZYP4</accession>
<dbReference type="GO" id="GO:0034475">
    <property type="term" value="P:U4 snRNA 3'-end processing"/>
    <property type="evidence" value="ECO:0007669"/>
    <property type="project" value="TreeGrafter"/>
</dbReference>
<dbReference type="GO" id="GO:0034473">
    <property type="term" value="P:U1 snRNA 3'-end processing"/>
    <property type="evidence" value="ECO:0007669"/>
    <property type="project" value="TreeGrafter"/>
</dbReference>
<dbReference type="PANTHER" id="PTHR11097:SF8">
    <property type="entry name" value="EXOSOME COMPLEX COMPONENT RRP42"/>
    <property type="match status" value="1"/>
</dbReference>
<dbReference type="InterPro" id="IPR027408">
    <property type="entry name" value="PNPase/RNase_PH_dom_sf"/>
</dbReference>
<dbReference type="GO" id="GO:0071028">
    <property type="term" value="P:nuclear mRNA surveillance"/>
    <property type="evidence" value="ECO:0007669"/>
    <property type="project" value="TreeGrafter"/>
</dbReference>
<proteinExistence type="inferred from homology"/>
<keyword evidence="3" id="KW-0963">Cytoplasm</keyword>
<sequence length="173" mass="19186">KLQFLLTSPAVYFSLEIKLVLQKWSLCIHLFILGIILIEGELLLSKAFFSTSNFEISPRCILVNYDTRRNFCFSATHCSTPRAVDTPIGYRHVVDATLQEEACSLASLLIAVTSKGALTCMKKIGKGSLDPESIFEMMETGKRVGKALHIALQKILDEEESLGTTRQKVGFLG</sequence>
<dbReference type="InterPro" id="IPR036345">
    <property type="entry name" value="ExoRNase_PH_dom2_sf"/>
</dbReference>
<dbReference type="PANTHER" id="PTHR11097">
    <property type="entry name" value="EXOSOME COMPLEX EXONUCLEASE RIBOSOMAL RNA PROCESSING PROTEIN"/>
    <property type="match status" value="1"/>
</dbReference>
<name>A0A8B9ZYP4_9AVES</name>
<keyword evidence="7" id="KW-1185">Reference proteome</keyword>
<comment type="similarity">
    <text evidence="2">Belongs to the RNase PH family.</text>
</comment>
<evidence type="ECO:0000313" key="6">
    <source>
        <dbReference type="Ensembl" id="ENSAZOP00000025900.1"/>
    </source>
</evidence>
<dbReference type="GO" id="GO:0034476">
    <property type="term" value="P:U5 snRNA 3'-end processing"/>
    <property type="evidence" value="ECO:0007669"/>
    <property type="project" value="TreeGrafter"/>
</dbReference>
<evidence type="ECO:0000313" key="7">
    <source>
        <dbReference type="Proteomes" id="UP000694549"/>
    </source>
</evidence>
<comment type="subcellular location">
    <subcellularLocation>
        <location evidence="1">Nucleus</location>
        <location evidence="1">Nucleolus</location>
    </subcellularLocation>
</comment>
<evidence type="ECO:0000256" key="2">
    <source>
        <dbReference type="ARBA" id="ARBA00006678"/>
    </source>
</evidence>
<evidence type="ECO:0000256" key="1">
    <source>
        <dbReference type="ARBA" id="ARBA00004604"/>
    </source>
</evidence>
<reference evidence="6" key="1">
    <citation type="submission" date="2025-08" db="UniProtKB">
        <authorList>
            <consortium name="Ensembl"/>
        </authorList>
    </citation>
    <scope>IDENTIFICATION</scope>
</reference>
<evidence type="ECO:0000256" key="3">
    <source>
        <dbReference type="ARBA" id="ARBA00022490"/>
    </source>
</evidence>